<feature type="compositionally biased region" description="Low complexity" evidence="13">
    <location>
        <begin position="294"/>
        <end position="308"/>
    </location>
</feature>
<dbReference type="InterPro" id="IPR026849">
    <property type="entry name" value="ATG2"/>
</dbReference>
<dbReference type="GO" id="GO:0034727">
    <property type="term" value="P:piecemeal microautophagy of the nucleus"/>
    <property type="evidence" value="ECO:0007669"/>
    <property type="project" value="TreeGrafter"/>
</dbReference>
<evidence type="ECO:0000256" key="3">
    <source>
        <dbReference type="ARBA" id="ARBA00009714"/>
    </source>
</evidence>
<evidence type="ECO:0000256" key="4">
    <source>
        <dbReference type="ARBA" id="ARBA00018070"/>
    </source>
</evidence>
<feature type="region of interest" description="Disordered" evidence="13">
    <location>
        <begin position="472"/>
        <end position="624"/>
    </location>
</feature>
<dbReference type="GO" id="GO:0061709">
    <property type="term" value="P:reticulophagy"/>
    <property type="evidence" value="ECO:0007669"/>
    <property type="project" value="TreeGrafter"/>
</dbReference>
<keyword evidence="15" id="KW-1185">Reference proteome</keyword>
<evidence type="ECO:0000256" key="10">
    <source>
        <dbReference type="ARBA" id="ARBA00024479"/>
    </source>
</evidence>
<evidence type="ECO:0000256" key="5">
    <source>
        <dbReference type="ARBA" id="ARBA00022448"/>
    </source>
</evidence>
<evidence type="ECO:0000256" key="7">
    <source>
        <dbReference type="ARBA" id="ARBA00023006"/>
    </source>
</evidence>
<evidence type="ECO:0000256" key="9">
    <source>
        <dbReference type="ARBA" id="ARBA00023136"/>
    </source>
</evidence>
<feature type="region of interest" description="Disordered" evidence="13">
    <location>
        <begin position="294"/>
        <end position="330"/>
    </location>
</feature>
<evidence type="ECO:0000256" key="12">
    <source>
        <dbReference type="ARBA" id="ARBA00024631"/>
    </source>
</evidence>
<feature type="compositionally biased region" description="Low complexity" evidence="13">
    <location>
        <begin position="526"/>
        <end position="537"/>
    </location>
</feature>
<evidence type="ECO:0000256" key="6">
    <source>
        <dbReference type="ARBA" id="ARBA00022824"/>
    </source>
</evidence>
<name>A0A6A6TX42_9PEZI</name>
<feature type="region of interest" description="Disordered" evidence="13">
    <location>
        <begin position="1663"/>
        <end position="1688"/>
    </location>
</feature>
<feature type="region of interest" description="Disordered" evidence="13">
    <location>
        <begin position="652"/>
        <end position="722"/>
    </location>
</feature>
<feature type="compositionally biased region" description="Low complexity" evidence="13">
    <location>
        <begin position="499"/>
        <end position="508"/>
    </location>
</feature>
<dbReference type="PANTHER" id="PTHR13190:SF1">
    <property type="entry name" value="AUTOPHAGY-RELATED 2, ISOFORM A"/>
    <property type="match status" value="1"/>
</dbReference>
<feature type="compositionally biased region" description="Basic and acidic residues" evidence="13">
    <location>
        <begin position="688"/>
        <end position="708"/>
    </location>
</feature>
<protein>
    <recommendedName>
        <fullName evidence="4">Autophagy-related protein 2</fullName>
    </recommendedName>
</protein>
<keyword evidence="8" id="KW-0445">Lipid transport</keyword>
<reference evidence="14" key="1">
    <citation type="journal article" date="2020" name="Stud. Mycol.">
        <title>101 Dothideomycetes genomes: a test case for predicting lifestyles and emergence of pathogens.</title>
        <authorList>
            <person name="Haridas S."/>
            <person name="Albert R."/>
            <person name="Binder M."/>
            <person name="Bloem J."/>
            <person name="Labutti K."/>
            <person name="Salamov A."/>
            <person name="Andreopoulos B."/>
            <person name="Baker S."/>
            <person name="Barry K."/>
            <person name="Bills G."/>
            <person name="Bluhm B."/>
            <person name="Cannon C."/>
            <person name="Castanera R."/>
            <person name="Culley D."/>
            <person name="Daum C."/>
            <person name="Ezra D."/>
            <person name="Gonzalez J."/>
            <person name="Henrissat B."/>
            <person name="Kuo A."/>
            <person name="Liang C."/>
            <person name="Lipzen A."/>
            <person name="Lutzoni F."/>
            <person name="Magnuson J."/>
            <person name="Mondo S."/>
            <person name="Nolan M."/>
            <person name="Ohm R."/>
            <person name="Pangilinan J."/>
            <person name="Park H.-J."/>
            <person name="Ramirez L."/>
            <person name="Alfaro M."/>
            <person name="Sun H."/>
            <person name="Tritt A."/>
            <person name="Yoshinaga Y."/>
            <person name="Zwiers L.-H."/>
            <person name="Turgeon B."/>
            <person name="Goodwin S."/>
            <person name="Spatafora J."/>
            <person name="Crous P."/>
            <person name="Grigoriev I."/>
        </authorList>
    </citation>
    <scope>NUCLEOTIDE SEQUENCE</scope>
    <source>
        <strain evidence="14">CBS 115976</strain>
    </source>
</reference>
<feature type="region of interest" description="Disordered" evidence="13">
    <location>
        <begin position="385"/>
        <end position="432"/>
    </location>
</feature>
<comment type="similarity">
    <text evidence="3">Belongs to the ATG2 family.</text>
</comment>
<dbReference type="GO" id="GO:0000045">
    <property type="term" value="P:autophagosome assembly"/>
    <property type="evidence" value="ECO:0007669"/>
    <property type="project" value="TreeGrafter"/>
</dbReference>
<dbReference type="GO" id="GO:0005789">
    <property type="term" value="C:endoplasmic reticulum membrane"/>
    <property type="evidence" value="ECO:0007669"/>
    <property type="project" value="UniProtKB-SubCell"/>
</dbReference>
<dbReference type="EMBL" id="MU004245">
    <property type="protein sequence ID" value="KAF2663533.1"/>
    <property type="molecule type" value="Genomic_DNA"/>
</dbReference>
<comment type="catalytic activity">
    <reaction evidence="12">
        <text>a 1,2-diacyl-sn-glycero-3-phosphocholine(in) = a 1,2-diacyl-sn-glycero-3-phosphocholine(out)</text>
        <dbReference type="Rhea" id="RHEA:38571"/>
        <dbReference type="ChEBI" id="CHEBI:57643"/>
    </reaction>
</comment>
<organism evidence="14 15">
    <name type="scientific">Microthyrium microscopicum</name>
    <dbReference type="NCBI Taxonomy" id="703497"/>
    <lineage>
        <taxon>Eukaryota</taxon>
        <taxon>Fungi</taxon>
        <taxon>Dikarya</taxon>
        <taxon>Ascomycota</taxon>
        <taxon>Pezizomycotina</taxon>
        <taxon>Dothideomycetes</taxon>
        <taxon>Dothideomycetes incertae sedis</taxon>
        <taxon>Microthyriales</taxon>
        <taxon>Microthyriaceae</taxon>
        <taxon>Microthyrium</taxon>
    </lineage>
</organism>
<dbReference type="GO" id="GO:0006869">
    <property type="term" value="P:lipid transport"/>
    <property type="evidence" value="ECO:0007669"/>
    <property type="project" value="UniProtKB-KW"/>
</dbReference>
<feature type="compositionally biased region" description="Low complexity" evidence="13">
    <location>
        <begin position="1667"/>
        <end position="1680"/>
    </location>
</feature>
<feature type="compositionally biased region" description="Basic and acidic residues" evidence="13">
    <location>
        <begin position="514"/>
        <end position="524"/>
    </location>
</feature>
<comment type="subcellular location">
    <subcellularLocation>
        <location evidence="1">Endoplasmic reticulum membrane</location>
        <topology evidence="1">Peripheral membrane protein</topology>
    </subcellularLocation>
    <subcellularLocation>
        <location evidence="2">Preautophagosomal structure membrane</location>
        <topology evidence="2">Peripheral membrane protein</topology>
    </subcellularLocation>
</comment>
<feature type="compositionally biased region" description="Low complexity" evidence="13">
    <location>
        <begin position="1997"/>
        <end position="2011"/>
    </location>
</feature>
<dbReference type="GO" id="GO:0032266">
    <property type="term" value="F:phosphatidylinositol-3-phosphate binding"/>
    <property type="evidence" value="ECO:0007669"/>
    <property type="project" value="TreeGrafter"/>
</dbReference>
<evidence type="ECO:0000256" key="11">
    <source>
        <dbReference type="ARBA" id="ARBA00024615"/>
    </source>
</evidence>
<keyword evidence="6" id="KW-0256">Endoplasmic reticulum</keyword>
<dbReference type="Proteomes" id="UP000799302">
    <property type="component" value="Unassembled WGS sequence"/>
</dbReference>
<evidence type="ECO:0000256" key="8">
    <source>
        <dbReference type="ARBA" id="ARBA00023055"/>
    </source>
</evidence>
<evidence type="ECO:0000256" key="1">
    <source>
        <dbReference type="ARBA" id="ARBA00004406"/>
    </source>
</evidence>
<feature type="compositionally biased region" description="Polar residues" evidence="13">
    <location>
        <begin position="555"/>
        <end position="564"/>
    </location>
</feature>
<dbReference type="GO" id="GO:0061723">
    <property type="term" value="P:glycophagy"/>
    <property type="evidence" value="ECO:0007669"/>
    <property type="project" value="TreeGrafter"/>
</dbReference>
<keyword evidence="9" id="KW-0472">Membrane</keyword>
<dbReference type="OrthoDB" id="18982at2759"/>
<feature type="region of interest" description="Disordered" evidence="13">
    <location>
        <begin position="1983"/>
        <end position="2011"/>
    </location>
</feature>
<comment type="catalytic activity">
    <reaction evidence="11">
        <text>a 1,2-diacyl-sn-glycero-3-phosphoethanolamine(in) = a 1,2-diacyl-sn-glycero-3-phosphoethanolamine(out)</text>
        <dbReference type="Rhea" id="RHEA:38895"/>
        <dbReference type="ChEBI" id="CHEBI:64612"/>
    </reaction>
</comment>
<gene>
    <name evidence="14" type="ORF">BT63DRAFT_418995</name>
</gene>
<feature type="region of interest" description="Disordered" evidence="13">
    <location>
        <begin position="1479"/>
        <end position="1539"/>
    </location>
</feature>
<keyword evidence="5" id="KW-0813">Transport</keyword>
<comment type="catalytic activity">
    <reaction evidence="10">
        <text>a 1,2-diacyl-sn-glycero-3-phospho-L-serine(in) = a 1,2-diacyl-sn-glycero-3-phospho-L-serine(out)</text>
        <dbReference type="Rhea" id="RHEA:38663"/>
        <dbReference type="ChEBI" id="CHEBI:57262"/>
    </reaction>
</comment>
<proteinExistence type="inferred from homology"/>
<dbReference type="Pfam" id="PF13329">
    <property type="entry name" value="ATG2_CAD"/>
    <property type="match status" value="1"/>
</dbReference>
<dbReference type="GO" id="GO:0043495">
    <property type="term" value="F:protein-membrane adaptor activity"/>
    <property type="evidence" value="ECO:0007669"/>
    <property type="project" value="TreeGrafter"/>
</dbReference>
<evidence type="ECO:0000313" key="15">
    <source>
        <dbReference type="Proteomes" id="UP000799302"/>
    </source>
</evidence>
<dbReference type="GO" id="GO:0000422">
    <property type="term" value="P:autophagy of mitochondrion"/>
    <property type="evidence" value="ECO:0007669"/>
    <property type="project" value="TreeGrafter"/>
</dbReference>
<accession>A0A6A6TX42</accession>
<sequence length="2104" mass="230083">MASWIPSFASKLLPSSLQERVLLLALSQLEILDTDSLKLDQLKIEWGIQSSIELQDVGLHVHKISKLAGLPDSLIPTKGRIKTLRVTIPANIFASGIQIEVNGVEICIRSSRSPTEGHEPEATNEDGQHLPSTKEVAKNVLAELPEAELRKLEEAIQEQPATNLEDSDLQYGDEPGEGTGVEISLPNWIAGYLKGIVDRLQVTIQKVAFVIEFDVPAHEIPAHLQIQEDLEASIGFHVHEVDVLGITSRRHDPERAQSLVSKQKNKRRAVFRGIRADLTTNQAFFATLSRVNSHSSAISSPPQSQASPEMSRYSTRSHPESSDSDEFPMAPSMMASMMQGSVSESQMLGLQHYTVEPDDDVPEDLMSFSDHNHAVQHMPVDESDRFADASDDEGDMAQSMMISEPGGPRAESKRSRKKSHQSSGQSSFLKQSEQFPLRMAVSGLNASHMSASVHSERIDQREVEYNPMTQTQSSLGLGFLGDSQQIPGSAPFAEDDEPPSSGSDSSQSEPDEMSESKFFTHDEAESMMFESAMSSLSRPGSHGDETFQAGRPSLSVDNTEFSGHSRSEPPVIPSQDDDSTCQTPTPRSPANAPVPDDEASEKQLTDSTELGSGAHTPVAKQFPAPATSLETKTLFSLDEIMIMIPWAGNVDENAESETSDDAASEADSEAYSEDSYFAAMPGAFHDGQNYRRSEKKPQIVKDPLKSPSDEAPSASNSPIQPDNDINVIVGCLQGQMDLSAVRLLLVLAQRVLTPPEPAPDTSRDFHAQSSAEKASESSLSLSVQFKQVKLGVREHLTSIPEPHNLDATSDALVLLTILDAEVQIRKTGFFVVAGANIGRFTLGIPGQDIVKFGIPPNTTSSRVLPEPPAFDIELKYIRSRSKGQEVHIFTAPLQISVNMQKIDERLECYGGLSGVLDLSSSMASNSTMLAGAPSPKPKAQVKRLEASDTTATPQNTLPIKAIVMLDGMNVDIKGKVCGISLHSSSIQADLQPNGISVALARIKVRGPIMDPPSTRRPPVAITVLNTKVDFLFAPEEEDITALLSLLVPSRDPYEDEDDILVDTLVRQRKKGSVIRATLEDIDFQLSDLEALPKLQALGDELSKLSNVTKYLPEDDRPGILTLVSILKLKSNVRVNSRVGKLTAELANARLAHVGVPALLAFQLGSIQVSKGEDVMVGEVVPLPFDDHLPMLMGKIIGDEMEPTIKVKLFNVGLEYKVSTLMAFMDAPDDASSQDLAASMMSVATAQFPPMAPSRQTSNLSDSTSPRPKPMYVKVLIRDCAIGLNPTGEPARGILLLSSAQFSANASSESPMKGLLEIRRASLHAIDDSALLDLEIEPTPRSRSIQITSPTITDLSRQGYRSLGALNATSILVQADSGPNEKSTVTVSINSELFVLETCADSTQTLIQILDGLNPPSPPSKDMAYYTDPMPAEDLISAFSGMAYEQAEPSSPTNITDLNDDEDLLADESDGYEMIGSIYDAGDRDTMDSDMEESMESFDTHSVAQSERAQERPIPSGPPFSSRASLTFRHSPSGAPLERIDGHADQVYSPQSIHGWTSATNRYGMIPGLTTRDCPFKLELRVKTLMFNMFDGYDWDKTRQTITRAVEDVQARAAQRRSERQRHSVDVDDEESEIGDFLFQSIWIAVPNNKDEHDLRRRINREMDDLGSETGTTTTVTSHSTTRPDLRRKRSRSLKLDRSKRHKVSIEVRELAVDVLVLPPSVVETQSSINVKVGNLEIFDHVPTSTWRKFITYMHDAGPRPSGKPMFHIEIQNVKPKVELSATEMVIRATVLPLRLHVDQDTLDFITRFFEFKDSSREPTGRPANPPFIQRIEIRAVPIKLDYKPKKVDYAGLRSGRTKEFMNFVILDGADIMLKRLLVYGISGFDNMHTVLNDLWVNDVTRNQLPTVLQGLAPFRPIVNVGAGVRNLVFIPMTEYQKDGRLIRSIRKGALAFAKTTTSELARLGARVAIGTGNILQGAETMLSPAENPHEDDDGYLSSSPGRRPASRAVSSYANQPLTVASGLRNAARHLERDLMSARDAIIAVGTDIRESESAGDLVGAIRRSAPAVVLKPAIGTLRATGTALLGVGNSLDGQSRRRLEDKYK</sequence>
<evidence type="ECO:0000313" key="14">
    <source>
        <dbReference type="EMBL" id="KAF2663533.1"/>
    </source>
</evidence>
<evidence type="ECO:0000256" key="13">
    <source>
        <dbReference type="SAM" id="MobiDB-lite"/>
    </source>
</evidence>
<evidence type="ECO:0000256" key="2">
    <source>
        <dbReference type="ARBA" id="ARBA00004623"/>
    </source>
</evidence>
<feature type="compositionally biased region" description="Acidic residues" evidence="13">
    <location>
        <begin position="652"/>
        <end position="672"/>
    </location>
</feature>
<dbReference type="GO" id="GO:0034045">
    <property type="term" value="C:phagophore assembly site membrane"/>
    <property type="evidence" value="ECO:0007669"/>
    <property type="project" value="UniProtKB-SubCell"/>
</dbReference>
<dbReference type="GO" id="GO:0061908">
    <property type="term" value="C:phagophore"/>
    <property type="evidence" value="ECO:0007669"/>
    <property type="project" value="TreeGrafter"/>
</dbReference>
<dbReference type="PANTHER" id="PTHR13190">
    <property type="entry name" value="AUTOPHAGY-RELATED 2, ISOFORM A"/>
    <property type="match status" value="1"/>
</dbReference>
<keyword evidence="7" id="KW-0072">Autophagy</keyword>